<dbReference type="Pfam" id="PF12833">
    <property type="entry name" value="HTH_18"/>
    <property type="match status" value="1"/>
</dbReference>
<gene>
    <name evidence="6" type="ORF">FVP33_06190</name>
</gene>
<dbReference type="Pfam" id="PF14525">
    <property type="entry name" value="AraC_binding_2"/>
    <property type="match status" value="1"/>
</dbReference>
<dbReference type="InterPro" id="IPR018062">
    <property type="entry name" value="HTH_AraC-typ_CS"/>
</dbReference>
<dbReference type="InterPro" id="IPR035418">
    <property type="entry name" value="AraC-bd_2"/>
</dbReference>
<evidence type="ECO:0000313" key="6">
    <source>
        <dbReference type="EMBL" id="TXN31169.1"/>
    </source>
</evidence>
<keyword evidence="3" id="KW-0010">Activator</keyword>
<dbReference type="PRINTS" id="PR00032">
    <property type="entry name" value="HTHARAC"/>
</dbReference>
<dbReference type="Proteomes" id="UP000321379">
    <property type="component" value="Unassembled WGS sequence"/>
</dbReference>
<feature type="domain" description="HTH araC/xylS-type" evidence="5">
    <location>
        <begin position="218"/>
        <end position="319"/>
    </location>
</feature>
<dbReference type="EMBL" id="VRMG01000005">
    <property type="protein sequence ID" value="TXN31169.1"/>
    <property type="molecule type" value="Genomic_DNA"/>
</dbReference>
<dbReference type="GO" id="GO:0043565">
    <property type="term" value="F:sequence-specific DNA binding"/>
    <property type="evidence" value="ECO:0007669"/>
    <property type="project" value="InterPro"/>
</dbReference>
<dbReference type="PANTHER" id="PTHR46796:SF6">
    <property type="entry name" value="ARAC SUBFAMILY"/>
    <property type="match status" value="1"/>
</dbReference>
<dbReference type="InterPro" id="IPR050204">
    <property type="entry name" value="AraC_XylS_family_regulators"/>
</dbReference>
<dbReference type="GO" id="GO:0003700">
    <property type="term" value="F:DNA-binding transcription factor activity"/>
    <property type="evidence" value="ECO:0007669"/>
    <property type="project" value="InterPro"/>
</dbReference>
<dbReference type="InterPro" id="IPR020449">
    <property type="entry name" value="Tscrpt_reg_AraC-type_HTH"/>
</dbReference>
<evidence type="ECO:0000313" key="7">
    <source>
        <dbReference type="Proteomes" id="UP000321379"/>
    </source>
</evidence>
<evidence type="ECO:0000259" key="5">
    <source>
        <dbReference type="PROSITE" id="PS01124"/>
    </source>
</evidence>
<dbReference type="AlphaFoldDB" id="A0A5C8UUA4"/>
<protein>
    <submittedName>
        <fullName evidence="6">Helix-turn-helix domain-containing protein</fullName>
    </submittedName>
</protein>
<keyword evidence="1" id="KW-0805">Transcription regulation</keyword>
<evidence type="ECO:0000256" key="1">
    <source>
        <dbReference type="ARBA" id="ARBA00023015"/>
    </source>
</evidence>
<reference evidence="6 7" key="1">
    <citation type="submission" date="2019-08" db="EMBL/GenBank/DDBJ databases">
        <title>Bacterial whole genome sequence for Glaciihabitans sp. CHu50b-6-2.</title>
        <authorList>
            <person name="Jin L."/>
        </authorList>
    </citation>
    <scope>NUCLEOTIDE SEQUENCE [LARGE SCALE GENOMIC DNA]</scope>
    <source>
        <strain evidence="6 7">CHu50b-6-2</strain>
    </source>
</reference>
<sequence>MQIERTDPPSPARVEAPVRHLREWSSLLSQSFMNFSVESARPAQFRGSLGIRTIAGIDFIQMTTGSHAAYRDAKSIGAAERPDFLLCLQVAGVGEFLQDGRTARLNPGDITVFDTTRPTTVISSTHYRNLCMRFPQRLLDVPVAQMRQLTATRFDGREGLAPAAGAVLDTLNRVADTLPGRSQQLAAHNALDLMSTLFESTLGLADGRQRRAGAALLERMLDFIEKNLGDPELSPQTLAVTHFVSLRQVHSVFSAAGLTASAHILDRRLEHARRDLVDPALSGISVATIAERWGFRSASHFGRSFKEHFARTPADYRHTA</sequence>
<dbReference type="RefSeq" id="WP_147782755.1">
    <property type="nucleotide sequence ID" value="NZ_VRMG01000005.1"/>
</dbReference>
<dbReference type="SUPFAM" id="SSF46689">
    <property type="entry name" value="Homeodomain-like"/>
    <property type="match status" value="1"/>
</dbReference>
<dbReference type="InterPro" id="IPR009057">
    <property type="entry name" value="Homeodomain-like_sf"/>
</dbReference>
<keyword evidence="7" id="KW-1185">Reference proteome</keyword>
<dbReference type="InterPro" id="IPR037923">
    <property type="entry name" value="HTH-like"/>
</dbReference>
<organism evidence="6 7">
    <name type="scientific">Lacisediminihabitans profunda</name>
    <dbReference type="NCBI Taxonomy" id="2594790"/>
    <lineage>
        <taxon>Bacteria</taxon>
        <taxon>Bacillati</taxon>
        <taxon>Actinomycetota</taxon>
        <taxon>Actinomycetes</taxon>
        <taxon>Micrococcales</taxon>
        <taxon>Microbacteriaceae</taxon>
        <taxon>Lacisediminihabitans</taxon>
    </lineage>
</organism>
<dbReference type="PROSITE" id="PS00041">
    <property type="entry name" value="HTH_ARAC_FAMILY_1"/>
    <property type="match status" value="1"/>
</dbReference>
<evidence type="ECO:0000256" key="3">
    <source>
        <dbReference type="ARBA" id="ARBA00023159"/>
    </source>
</evidence>
<evidence type="ECO:0000256" key="4">
    <source>
        <dbReference type="ARBA" id="ARBA00023163"/>
    </source>
</evidence>
<proteinExistence type="predicted"/>
<dbReference type="SMART" id="SM00342">
    <property type="entry name" value="HTH_ARAC"/>
    <property type="match status" value="1"/>
</dbReference>
<keyword evidence="4" id="KW-0804">Transcription</keyword>
<evidence type="ECO:0000256" key="2">
    <source>
        <dbReference type="ARBA" id="ARBA00023125"/>
    </source>
</evidence>
<accession>A0A5C8UUA4</accession>
<dbReference type="SUPFAM" id="SSF51215">
    <property type="entry name" value="Regulatory protein AraC"/>
    <property type="match status" value="1"/>
</dbReference>
<keyword evidence="2" id="KW-0238">DNA-binding</keyword>
<dbReference type="PANTHER" id="PTHR46796">
    <property type="entry name" value="HTH-TYPE TRANSCRIPTIONAL ACTIVATOR RHAS-RELATED"/>
    <property type="match status" value="1"/>
</dbReference>
<name>A0A5C8UUA4_9MICO</name>
<dbReference type="PROSITE" id="PS01124">
    <property type="entry name" value="HTH_ARAC_FAMILY_2"/>
    <property type="match status" value="1"/>
</dbReference>
<dbReference type="InterPro" id="IPR018060">
    <property type="entry name" value="HTH_AraC"/>
</dbReference>
<comment type="caution">
    <text evidence="6">The sequence shown here is derived from an EMBL/GenBank/DDBJ whole genome shotgun (WGS) entry which is preliminary data.</text>
</comment>
<dbReference type="Gene3D" id="1.10.10.60">
    <property type="entry name" value="Homeodomain-like"/>
    <property type="match status" value="1"/>
</dbReference>